<dbReference type="Proteomes" id="UP001163739">
    <property type="component" value="Chromosome"/>
</dbReference>
<protein>
    <submittedName>
        <fullName evidence="1">PhoP regulatory network YrbL family protein</fullName>
    </submittedName>
</protein>
<dbReference type="Pfam" id="PF10707">
    <property type="entry name" value="YrbL-PhoP_reg"/>
    <property type="match status" value="1"/>
</dbReference>
<name>A0ABY6N151_9ALTE</name>
<proteinExistence type="predicted"/>
<sequence>MTLLLKSTKPFAQGGNRLCFVHPNDLNRCIKVRRPDFTLEDLRRRKGFPKNMKPLSSFDDNAEEYRVMRGLYKRFGNLLHEHVSGCFGFEETDMGKGLVSDLIRDDNQRVSHTLKQYIWDNGYTGDCRRAVDRFCSYWESLCVPSRDLLLHNIVAQRNAEGSIVRLVVIDGLGSSSLFPAWMLPPIFFKKKAKRKTENLRQRIELLLTEREKGGGFPGYYGLLMHDGTSSGRAQK</sequence>
<evidence type="ECO:0000313" key="1">
    <source>
        <dbReference type="EMBL" id="UZE95760.1"/>
    </source>
</evidence>
<dbReference type="RefSeq" id="WP_265047250.1">
    <property type="nucleotide sequence ID" value="NZ_CP100390.1"/>
</dbReference>
<gene>
    <name evidence="1" type="ORF">NKI27_17115</name>
</gene>
<organism evidence="1 2">
    <name type="scientific">Alkalimarinus alittae</name>
    <dbReference type="NCBI Taxonomy" id="2961619"/>
    <lineage>
        <taxon>Bacteria</taxon>
        <taxon>Pseudomonadati</taxon>
        <taxon>Pseudomonadota</taxon>
        <taxon>Gammaproteobacteria</taxon>
        <taxon>Alteromonadales</taxon>
        <taxon>Alteromonadaceae</taxon>
        <taxon>Alkalimarinus</taxon>
    </lineage>
</organism>
<dbReference type="EMBL" id="CP100390">
    <property type="protein sequence ID" value="UZE95760.1"/>
    <property type="molecule type" value="Genomic_DNA"/>
</dbReference>
<dbReference type="InterPro" id="IPR019647">
    <property type="entry name" value="PhoP_reg_network_YrbL"/>
</dbReference>
<accession>A0ABY6N151</accession>
<evidence type="ECO:0000313" key="2">
    <source>
        <dbReference type="Proteomes" id="UP001163739"/>
    </source>
</evidence>
<keyword evidence="2" id="KW-1185">Reference proteome</keyword>
<reference evidence="1" key="1">
    <citation type="submission" date="2022-06" db="EMBL/GenBank/DDBJ databases">
        <title>Alkalimarinus sp. nov., isolated from gut of a Alitta virens.</title>
        <authorList>
            <person name="Yang A.I."/>
            <person name="Shin N.-R."/>
        </authorList>
    </citation>
    <scope>NUCLEOTIDE SEQUENCE</scope>
    <source>
        <strain evidence="1">A2M4</strain>
    </source>
</reference>